<feature type="transmembrane region" description="Helical" evidence="8">
    <location>
        <begin position="81"/>
        <end position="101"/>
    </location>
</feature>
<dbReference type="GO" id="GO:0005886">
    <property type="term" value="C:plasma membrane"/>
    <property type="evidence" value="ECO:0007669"/>
    <property type="project" value="UniProtKB-SubCell"/>
</dbReference>
<dbReference type="PROSITE" id="PS01346">
    <property type="entry name" value="CLAUDIN"/>
    <property type="match status" value="1"/>
</dbReference>
<comment type="caution">
    <text evidence="10">The sequence shown here is derived from an EMBL/GenBank/DDBJ whole genome shotgun (WGS) entry which is preliminary data.</text>
</comment>
<comment type="caution">
    <text evidence="8">Lacks conserved residue(s) required for the propagation of feature annotation.</text>
</comment>
<evidence type="ECO:0000313" key="11">
    <source>
        <dbReference type="Proteomes" id="UP001230051"/>
    </source>
</evidence>
<feature type="chain" id="PRO_5042009698" description="Claudin" evidence="9">
    <location>
        <begin position="26"/>
        <end position="217"/>
    </location>
</feature>
<dbReference type="FunFam" id="1.20.140.150:FF:000001">
    <property type="entry name" value="Claudin"/>
    <property type="match status" value="1"/>
</dbReference>
<keyword evidence="2 8" id="KW-0796">Tight junction</keyword>
<keyword evidence="9" id="KW-0732">Signal</keyword>
<accession>A0AAD8G8A7</accession>
<evidence type="ECO:0000256" key="4">
    <source>
        <dbReference type="ARBA" id="ARBA00022692"/>
    </source>
</evidence>
<keyword evidence="4 8" id="KW-0812">Transmembrane</keyword>
<evidence type="ECO:0000256" key="3">
    <source>
        <dbReference type="ARBA" id="ARBA00022475"/>
    </source>
</evidence>
<feature type="transmembrane region" description="Helical" evidence="8">
    <location>
        <begin position="122"/>
        <end position="141"/>
    </location>
</feature>
<protein>
    <recommendedName>
        <fullName evidence="8">Claudin</fullName>
    </recommendedName>
</protein>
<name>A0AAD8G8A7_ACIOX</name>
<dbReference type="Proteomes" id="UP001230051">
    <property type="component" value="Unassembled WGS sequence"/>
</dbReference>
<dbReference type="InterPro" id="IPR017974">
    <property type="entry name" value="Claudin_CS"/>
</dbReference>
<dbReference type="PANTHER" id="PTHR12002">
    <property type="entry name" value="CLAUDIN"/>
    <property type="match status" value="1"/>
</dbReference>
<sequence length="217" mass="22843">MAVMALQIVGLVMGFLGLILQIASTCSNTWRVSSNADSVISATWVFEGLWMNCAASALGSVQCKWFRGLLGLDSYLQGCRALMIVSLLLGLAGVIVALLGLKCTKIGSANEQIKGKIALTGGVCLIASGLCCIIPVSWYAYQITQEFYNPIYGGTKYELGPALYMGWGGAILAILGGAFLCCSCSGGQKGYKYAGPGQGNQQRIYKTSSAGETKAYV</sequence>
<evidence type="ECO:0000256" key="1">
    <source>
        <dbReference type="ARBA" id="ARBA00008295"/>
    </source>
</evidence>
<keyword evidence="5 8" id="KW-0965">Cell junction</keyword>
<dbReference type="InterPro" id="IPR004031">
    <property type="entry name" value="PMP22/EMP/MP20/Claudin"/>
</dbReference>
<comment type="function">
    <text evidence="8">Claudins function as major constituents of the tight junction complexes that regulate the permeability of epithelia.</text>
</comment>
<keyword evidence="6 8" id="KW-1133">Transmembrane helix</keyword>
<evidence type="ECO:0000256" key="7">
    <source>
        <dbReference type="ARBA" id="ARBA00023136"/>
    </source>
</evidence>
<comment type="subcellular location">
    <subcellularLocation>
        <location evidence="8">Cell junction</location>
        <location evidence="8">Tight junction</location>
    </subcellularLocation>
    <subcellularLocation>
        <location evidence="8">Cell membrane</location>
        <topology evidence="8">Multi-pass membrane protein</topology>
    </subcellularLocation>
</comment>
<dbReference type="EMBL" id="JAGXEW010000008">
    <property type="protein sequence ID" value="KAK1168709.1"/>
    <property type="molecule type" value="Genomic_DNA"/>
</dbReference>
<dbReference type="GO" id="GO:0005198">
    <property type="term" value="F:structural molecule activity"/>
    <property type="evidence" value="ECO:0007669"/>
    <property type="project" value="InterPro"/>
</dbReference>
<dbReference type="GO" id="GO:0005923">
    <property type="term" value="C:bicellular tight junction"/>
    <property type="evidence" value="ECO:0007669"/>
    <property type="project" value="UniProtKB-SubCell"/>
</dbReference>
<evidence type="ECO:0000313" key="10">
    <source>
        <dbReference type="EMBL" id="KAK1168709.1"/>
    </source>
</evidence>
<comment type="similarity">
    <text evidence="1 8">Belongs to the claudin family.</text>
</comment>
<evidence type="ECO:0000256" key="2">
    <source>
        <dbReference type="ARBA" id="ARBA00022427"/>
    </source>
</evidence>
<gene>
    <name evidence="10" type="primary">Cldn19</name>
    <name evidence="10" type="ORF">AOXY_G9535</name>
</gene>
<evidence type="ECO:0000256" key="9">
    <source>
        <dbReference type="SAM" id="SignalP"/>
    </source>
</evidence>
<organism evidence="10 11">
    <name type="scientific">Acipenser oxyrinchus oxyrinchus</name>
    <dbReference type="NCBI Taxonomy" id="40147"/>
    <lineage>
        <taxon>Eukaryota</taxon>
        <taxon>Metazoa</taxon>
        <taxon>Chordata</taxon>
        <taxon>Craniata</taxon>
        <taxon>Vertebrata</taxon>
        <taxon>Euteleostomi</taxon>
        <taxon>Actinopterygii</taxon>
        <taxon>Chondrostei</taxon>
        <taxon>Acipenseriformes</taxon>
        <taxon>Acipenseridae</taxon>
        <taxon>Acipenser</taxon>
    </lineage>
</organism>
<feature type="signal peptide" evidence="9">
    <location>
        <begin position="1"/>
        <end position="25"/>
    </location>
</feature>
<keyword evidence="7 8" id="KW-0472">Membrane</keyword>
<evidence type="ECO:0000256" key="5">
    <source>
        <dbReference type="ARBA" id="ARBA00022949"/>
    </source>
</evidence>
<keyword evidence="11" id="KW-1185">Reference proteome</keyword>
<feature type="transmembrane region" description="Helical" evidence="8">
    <location>
        <begin position="161"/>
        <end position="182"/>
    </location>
</feature>
<keyword evidence="3 8" id="KW-1003">Cell membrane</keyword>
<dbReference type="PRINTS" id="PR01077">
    <property type="entry name" value="CLAUDIN"/>
</dbReference>
<proteinExistence type="inferred from homology"/>
<dbReference type="Pfam" id="PF00822">
    <property type="entry name" value="PMP22_Claudin"/>
    <property type="match status" value="1"/>
</dbReference>
<evidence type="ECO:0000256" key="8">
    <source>
        <dbReference type="RuleBase" id="RU060637"/>
    </source>
</evidence>
<dbReference type="Gene3D" id="1.20.140.150">
    <property type="match status" value="1"/>
</dbReference>
<reference evidence="10" key="1">
    <citation type="submission" date="2022-02" db="EMBL/GenBank/DDBJ databases">
        <title>Atlantic sturgeon de novo genome assembly.</title>
        <authorList>
            <person name="Stock M."/>
            <person name="Klopp C."/>
            <person name="Guiguen Y."/>
            <person name="Cabau C."/>
            <person name="Parinello H."/>
            <person name="Santidrian Yebra-Pimentel E."/>
            <person name="Kuhl H."/>
            <person name="Dirks R.P."/>
            <person name="Guessner J."/>
            <person name="Wuertz S."/>
            <person name="Du K."/>
            <person name="Schartl M."/>
        </authorList>
    </citation>
    <scope>NUCLEOTIDE SEQUENCE</scope>
    <source>
        <strain evidence="10">STURGEONOMICS-FGT-2020</strain>
        <tissue evidence="10">Whole blood</tissue>
    </source>
</reference>
<dbReference type="AlphaFoldDB" id="A0AAD8G8A7"/>
<evidence type="ECO:0000256" key="6">
    <source>
        <dbReference type="ARBA" id="ARBA00022989"/>
    </source>
</evidence>
<dbReference type="InterPro" id="IPR006187">
    <property type="entry name" value="Claudin"/>
</dbReference>